<evidence type="ECO:0000256" key="4">
    <source>
        <dbReference type="ARBA" id="ARBA00022723"/>
    </source>
</evidence>
<evidence type="ECO:0000259" key="9">
    <source>
        <dbReference type="Pfam" id="PF01850"/>
    </source>
</evidence>
<dbReference type="Gene3D" id="3.40.50.1010">
    <property type="entry name" value="5'-nuclease"/>
    <property type="match status" value="1"/>
</dbReference>
<evidence type="ECO:0000256" key="2">
    <source>
        <dbReference type="ARBA" id="ARBA00022649"/>
    </source>
</evidence>
<feature type="binding site" evidence="8">
    <location>
        <position position="5"/>
    </location>
    <ligand>
        <name>Mg(2+)</name>
        <dbReference type="ChEBI" id="CHEBI:18420"/>
    </ligand>
</feature>
<comment type="similarity">
    <text evidence="7 8">Belongs to the PINc/VapC protein family.</text>
</comment>
<comment type="function">
    <text evidence="8">Toxic component of a toxin-antitoxin (TA) system. An RNase.</text>
</comment>
<feature type="binding site" evidence="8">
    <location>
        <position position="102"/>
    </location>
    <ligand>
        <name>Mg(2+)</name>
        <dbReference type="ChEBI" id="CHEBI:18420"/>
    </ligand>
</feature>
<dbReference type="SUPFAM" id="SSF88723">
    <property type="entry name" value="PIN domain-like"/>
    <property type="match status" value="1"/>
</dbReference>
<feature type="domain" description="PIN" evidence="9">
    <location>
        <begin position="2"/>
        <end position="121"/>
    </location>
</feature>
<dbReference type="InterPro" id="IPR050556">
    <property type="entry name" value="Type_II_TA_system_RNase"/>
</dbReference>
<comment type="caution">
    <text evidence="10">The sequence shown here is derived from an EMBL/GenBank/DDBJ whole genome shotgun (WGS) entry which is preliminary data.</text>
</comment>
<reference evidence="10 11" key="1">
    <citation type="submission" date="2020-11" db="EMBL/GenBank/DDBJ databases">
        <title>The genome sequence of Novosphingobium sp. 1Y9A.</title>
        <authorList>
            <person name="Liu Y."/>
        </authorList>
    </citation>
    <scope>NUCLEOTIDE SEQUENCE [LARGE SCALE GENOMIC DNA]</scope>
    <source>
        <strain evidence="10 11">1Y9A</strain>
    </source>
</reference>
<accession>A0ABS0HDJ7</accession>
<sequence length="137" mass="15069">MILADTNVLSETASLRPNQQVLRWIAANLSKLYIPTPVLAELRYGCEKLPQSNKRRELEAWLANLTIQFSDRIVAFDQSSAEAHGAMRAHLKAAGKHCPANDSYIAAIALAHDCPVATRNQSDFAWTGAALIDPWNA</sequence>
<evidence type="ECO:0000313" key="10">
    <source>
        <dbReference type="EMBL" id="MBF9150208.1"/>
    </source>
</evidence>
<evidence type="ECO:0000256" key="5">
    <source>
        <dbReference type="ARBA" id="ARBA00022801"/>
    </source>
</evidence>
<dbReference type="EC" id="3.1.-.-" evidence="8"/>
<keyword evidence="5 8" id="KW-0378">Hydrolase</keyword>
<comment type="cofactor">
    <cofactor evidence="1 8">
        <name>Mg(2+)</name>
        <dbReference type="ChEBI" id="CHEBI:18420"/>
    </cofactor>
</comment>
<evidence type="ECO:0000313" key="11">
    <source>
        <dbReference type="Proteomes" id="UP000600799"/>
    </source>
</evidence>
<evidence type="ECO:0000256" key="7">
    <source>
        <dbReference type="ARBA" id="ARBA00038093"/>
    </source>
</evidence>
<dbReference type="InterPro" id="IPR022907">
    <property type="entry name" value="VapC_family"/>
</dbReference>
<name>A0ABS0HDJ7_9SPHN</name>
<dbReference type="HAMAP" id="MF_00265">
    <property type="entry name" value="VapC_Nob1"/>
    <property type="match status" value="1"/>
</dbReference>
<keyword evidence="8" id="KW-0800">Toxin</keyword>
<protein>
    <recommendedName>
        <fullName evidence="8">Ribonuclease VapC</fullName>
        <shortName evidence="8">RNase VapC</shortName>
        <ecNumber evidence="8">3.1.-.-</ecNumber>
    </recommendedName>
    <alternativeName>
        <fullName evidence="8">Toxin VapC</fullName>
    </alternativeName>
</protein>
<dbReference type="InterPro" id="IPR029060">
    <property type="entry name" value="PIN-like_dom_sf"/>
</dbReference>
<keyword evidence="3 8" id="KW-0540">Nuclease</keyword>
<evidence type="ECO:0000256" key="1">
    <source>
        <dbReference type="ARBA" id="ARBA00001946"/>
    </source>
</evidence>
<organism evidence="10 11">
    <name type="scientific">Novosphingobium jiangmenense</name>
    <dbReference type="NCBI Taxonomy" id="2791981"/>
    <lineage>
        <taxon>Bacteria</taxon>
        <taxon>Pseudomonadati</taxon>
        <taxon>Pseudomonadota</taxon>
        <taxon>Alphaproteobacteria</taxon>
        <taxon>Sphingomonadales</taxon>
        <taxon>Sphingomonadaceae</taxon>
        <taxon>Novosphingobium</taxon>
    </lineage>
</organism>
<dbReference type="Proteomes" id="UP000600799">
    <property type="component" value="Unassembled WGS sequence"/>
</dbReference>
<keyword evidence="4 8" id="KW-0479">Metal-binding</keyword>
<keyword evidence="2 8" id="KW-1277">Toxin-antitoxin system</keyword>
<dbReference type="PANTHER" id="PTHR33653:SF1">
    <property type="entry name" value="RIBONUCLEASE VAPC2"/>
    <property type="match status" value="1"/>
</dbReference>
<evidence type="ECO:0000256" key="8">
    <source>
        <dbReference type="HAMAP-Rule" id="MF_00265"/>
    </source>
</evidence>
<dbReference type="EMBL" id="JADQDC010000002">
    <property type="protein sequence ID" value="MBF9150208.1"/>
    <property type="molecule type" value="Genomic_DNA"/>
</dbReference>
<dbReference type="Pfam" id="PF01850">
    <property type="entry name" value="PIN"/>
    <property type="match status" value="1"/>
</dbReference>
<dbReference type="PANTHER" id="PTHR33653">
    <property type="entry name" value="RIBONUCLEASE VAPC2"/>
    <property type="match status" value="1"/>
</dbReference>
<dbReference type="RefSeq" id="WP_196274566.1">
    <property type="nucleotide sequence ID" value="NZ_JADQDC010000002.1"/>
</dbReference>
<keyword evidence="11" id="KW-1185">Reference proteome</keyword>
<proteinExistence type="inferred from homology"/>
<evidence type="ECO:0000256" key="3">
    <source>
        <dbReference type="ARBA" id="ARBA00022722"/>
    </source>
</evidence>
<gene>
    <name evidence="8" type="primary">vapC</name>
    <name evidence="10" type="ORF">I2488_04270</name>
</gene>
<evidence type="ECO:0000256" key="6">
    <source>
        <dbReference type="ARBA" id="ARBA00022842"/>
    </source>
</evidence>
<dbReference type="InterPro" id="IPR002716">
    <property type="entry name" value="PIN_dom"/>
</dbReference>
<keyword evidence="6 8" id="KW-0460">Magnesium</keyword>